<accession>A0A4C1W9S8</accession>
<dbReference type="EMBL" id="BGZK01000510">
    <property type="protein sequence ID" value="GBP47791.1"/>
    <property type="molecule type" value="Genomic_DNA"/>
</dbReference>
<dbReference type="Proteomes" id="UP000299102">
    <property type="component" value="Unassembled WGS sequence"/>
</dbReference>
<protein>
    <submittedName>
        <fullName evidence="1">Uncharacterized protein</fullName>
    </submittedName>
</protein>
<evidence type="ECO:0000313" key="1">
    <source>
        <dbReference type="EMBL" id="GBP47791.1"/>
    </source>
</evidence>
<sequence length="108" mass="12240">MLRNLHQPKLYNGKRLVITKLMTNVTEAMILKGKFKGEEVLIPRIPMIPSDIFYMSFDTYQSLCGPFPAALQCRADRDGVERGSEHPVGLQNQFNILVPQCGDFQILS</sequence>
<dbReference type="OrthoDB" id="272985at2759"/>
<evidence type="ECO:0000313" key="2">
    <source>
        <dbReference type="Proteomes" id="UP000299102"/>
    </source>
</evidence>
<name>A0A4C1W9S8_EUMVA</name>
<dbReference type="AlphaFoldDB" id="A0A4C1W9S8"/>
<proteinExistence type="predicted"/>
<keyword evidence="2" id="KW-1185">Reference proteome</keyword>
<comment type="caution">
    <text evidence="1">The sequence shown here is derived from an EMBL/GenBank/DDBJ whole genome shotgun (WGS) entry which is preliminary data.</text>
</comment>
<gene>
    <name evidence="1" type="ORF">EVAR_79639_1</name>
</gene>
<organism evidence="1 2">
    <name type="scientific">Eumeta variegata</name>
    <name type="common">Bagworm moth</name>
    <name type="synonym">Eumeta japonica</name>
    <dbReference type="NCBI Taxonomy" id="151549"/>
    <lineage>
        <taxon>Eukaryota</taxon>
        <taxon>Metazoa</taxon>
        <taxon>Ecdysozoa</taxon>
        <taxon>Arthropoda</taxon>
        <taxon>Hexapoda</taxon>
        <taxon>Insecta</taxon>
        <taxon>Pterygota</taxon>
        <taxon>Neoptera</taxon>
        <taxon>Endopterygota</taxon>
        <taxon>Lepidoptera</taxon>
        <taxon>Glossata</taxon>
        <taxon>Ditrysia</taxon>
        <taxon>Tineoidea</taxon>
        <taxon>Psychidae</taxon>
        <taxon>Oiketicinae</taxon>
        <taxon>Eumeta</taxon>
    </lineage>
</organism>
<reference evidence="1 2" key="1">
    <citation type="journal article" date="2019" name="Commun. Biol.">
        <title>The bagworm genome reveals a unique fibroin gene that provides high tensile strength.</title>
        <authorList>
            <person name="Kono N."/>
            <person name="Nakamura H."/>
            <person name="Ohtoshi R."/>
            <person name="Tomita M."/>
            <person name="Numata K."/>
            <person name="Arakawa K."/>
        </authorList>
    </citation>
    <scope>NUCLEOTIDE SEQUENCE [LARGE SCALE GENOMIC DNA]</scope>
</reference>